<dbReference type="SUPFAM" id="SSF54695">
    <property type="entry name" value="POZ domain"/>
    <property type="match status" value="1"/>
</dbReference>
<dbReference type="PANTHER" id="PTHR24412">
    <property type="entry name" value="KELCH PROTEIN"/>
    <property type="match status" value="1"/>
</dbReference>
<comment type="subcellular location">
    <subcellularLocation>
        <location evidence="1">Cytoplasm</location>
        <location evidence="1">Cytoskeleton</location>
    </subcellularLocation>
</comment>
<dbReference type="CDD" id="cd18235">
    <property type="entry name" value="BTB_POZ_KLHL2-like"/>
    <property type="match status" value="1"/>
</dbReference>
<evidence type="ECO:0000256" key="2">
    <source>
        <dbReference type="ARBA" id="ARBA00022441"/>
    </source>
</evidence>
<keyword evidence="2" id="KW-0880">Kelch repeat</keyword>
<evidence type="ECO:0000313" key="9">
    <source>
        <dbReference type="EnsemblMetazoa" id="AATE010453-PA.1"/>
    </source>
</evidence>
<dbReference type="VEuPathDB" id="VectorBase:AATE010453"/>
<evidence type="ECO:0000256" key="5">
    <source>
        <dbReference type="ARBA" id="ARBA00022933"/>
    </source>
</evidence>
<feature type="compositionally biased region" description="Basic and acidic residues" evidence="8">
    <location>
        <begin position="1546"/>
        <end position="1560"/>
    </location>
</feature>
<dbReference type="InterPro" id="IPR000210">
    <property type="entry name" value="BTB/POZ_dom"/>
</dbReference>
<feature type="compositionally biased region" description="Basic and acidic residues" evidence="8">
    <location>
        <begin position="1475"/>
        <end position="1486"/>
    </location>
</feature>
<dbReference type="Gene3D" id="1.25.40.420">
    <property type="match status" value="1"/>
</dbReference>
<feature type="compositionally biased region" description="Gly residues" evidence="8">
    <location>
        <begin position="773"/>
        <end position="785"/>
    </location>
</feature>
<proteinExistence type="predicted"/>
<feature type="region of interest" description="Disordered" evidence="8">
    <location>
        <begin position="648"/>
        <end position="691"/>
    </location>
</feature>
<name>A0A182J334_ANOAO</name>
<feature type="compositionally biased region" description="Low complexity" evidence="8">
    <location>
        <begin position="669"/>
        <end position="691"/>
    </location>
</feature>
<dbReference type="FunFam" id="1.25.40.420:FF:000001">
    <property type="entry name" value="Kelch-like family member 12"/>
    <property type="match status" value="1"/>
</dbReference>
<feature type="compositionally biased region" description="Polar residues" evidence="8">
    <location>
        <begin position="1507"/>
        <end position="1516"/>
    </location>
</feature>
<dbReference type="InterPro" id="IPR011333">
    <property type="entry name" value="SKP1/BTB/POZ_sf"/>
</dbReference>
<dbReference type="FunFam" id="2.120.10.80:FF:000002">
    <property type="entry name" value="Kelch-like family member 2"/>
    <property type="match status" value="1"/>
</dbReference>
<dbReference type="SUPFAM" id="SSF117281">
    <property type="entry name" value="Kelch motif"/>
    <property type="match status" value="1"/>
</dbReference>
<dbReference type="Gene3D" id="2.120.10.80">
    <property type="entry name" value="Kelch-type beta propeller"/>
    <property type="match status" value="1"/>
</dbReference>
<feature type="compositionally biased region" description="Basic and acidic residues" evidence="8">
    <location>
        <begin position="1430"/>
        <end position="1440"/>
    </location>
</feature>
<evidence type="ECO:0000256" key="6">
    <source>
        <dbReference type="ARBA" id="ARBA00023203"/>
    </source>
</evidence>
<feature type="compositionally biased region" description="Low complexity" evidence="8">
    <location>
        <begin position="1441"/>
        <end position="1451"/>
    </location>
</feature>
<evidence type="ECO:0000256" key="8">
    <source>
        <dbReference type="SAM" id="MobiDB-lite"/>
    </source>
</evidence>
<accession>A0A182J334</accession>
<dbReference type="CDD" id="cd18445">
    <property type="entry name" value="BACK_KLHL2_like"/>
    <property type="match status" value="1"/>
</dbReference>
<feature type="region of interest" description="Disordered" evidence="8">
    <location>
        <begin position="997"/>
        <end position="1028"/>
    </location>
</feature>
<keyword evidence="3" id="KW-0963">Cytoplasm</keyword>
<dbReference type="Gene3D" id="3.30.710.10">
    <property type="entry name" value="Potassium Channel Kv1.1, Chain A"/>
    <property type="match status" value="1"/>
</dbReference>
<feature type="compositionally biased region" description="Low complexity" evidence="8">
    <location>
        <begin position="1281"/>
        <end position="1296"/>
    </location>
</feature>
<keyword evidence="4" id="KW-0677">Repeat</keyword>
<evidence type="ECO:0000256" key="7">
    <source>
        <dbReference type="ARBA" id="ARBA00023212"/>
    </source>
</evidence>
<sequence>MLSFIQYTLGIMSSLGNGNQQNNMNSNTGSSQNSAAEGTMERGSCILVRYASQNSLDESSQKQIPRSHGREKTTGAYRNNIHTQRSFEAMNMMREQNLLCDVVLVADGIEIPAHKMVLASCSPYFYAMFTGFEESRQDRITLQGVDPRALQLLIEYVYTAVVEVTEENVQILLTAANLLQLTDVRDACCDYLQTQLDPSNCLGIRDFADIHGCIDLLNYAETYIEQHFSEVVQFDEFLNLTSDQVVHLIRSDRLSVPTEEKVYECVITWIQYDVNGRQHHLAELMGHVRLPLLAQDYLVQRVEKEHLMKDDLQCKDYIIEALKYHLLKGEQKTCFKTPRTIPRQPVGLPKVLLVIGGQAPKAIRSVECYDLREEKWYQVAEMPTRRCRAGLAVLGDKVYAVGGFNGSLRVKTVDVYDPVLDQWTTSHSMEARRSTLGVAVLNNCIYAVGGFDGSTGLCSAEMFDPKRQEWRLIASMSTRRSSVGVGVVNGLLYAVGGYDGASRQCLASVERYNPATDTWTQIAEMSARRSGAGVGVLDNILYAVGGHDGPLVRKSVEAYDPVKNTWRPVGFMAFCRRNAGVVAHNGMLYVVGGDDGLSNLASVEVYSPETDSWRILPSSMSIGRSYAGQPHPPYSRYANCSTLQNAVAPSDAVGQPPSAGGGNDDENSQAEGLNEAAGGNAGNNGNQAHNNNVHYENIYESIEQFAPLNGAAGGGGASGGGGGGGVVGGGNVAPVGVPAVQSNQSQLNAASNQPQPGPSGLSGQALRSLNAGAGLGAGVPGGANGGPMPPPPPSMLHSMQQLYHPMAYRNELYDRTAGYDVPRGRMGVASSSSAAAAAAVPAPNYYQNQPLQPGPSGNRYANLHLELNRPPRYPSATLNPQQQQQRTPRQRSFDDTESAYQYYRYQNHPNGAAKYDNLYERVREEPAYQNTGSFAPTAANRSGLFGRFDVIGHGVGRIERHLSSSCGNIDHYSLGGHYAVMGHSHLGTMGHVRLSQSNGTAGGAGGAGNTYSTSAPNQPMHQPAAKDSSSAVNVKSFFSCLGGENSQSMNNLNKPVTSGSMNGSANGTVPTVAIGNGVGEGGGSVGGQGSSIVGGLASAAAVGPVGVSNGAIAKSTGTIPKISRKRKQSQQQLQQQQHEPIAGPSTAPVCPVGSLAPSGDLTTGELGPSGSRVTKPSLQWLLVNKWLPLWVGQTPPDYKFIDFNFMFSRNCDGCSAAGGSHAQQELVRYGTLEQADYIPPAREYPTMTGSYPRVLRNTPQLARLREHEYENVPLNDPPIAGPSSSSSSSIAGRSASLRINPSLASARPRSESPGGRAAGSLRRSDAEKHTGRVEGSDPFRTWAFNLENNSFRPARGTLPVAGIGGSSTPPGGFGKTRDVRRITDGTFAVRDLQPDGEKAGPSGLQFAAARSDLSGEPPLKPSDPSGTESSHGELDKDDGRLSSASTSSDSDNFAMESLAAESGDGQTVAVEVEEDSSRSGDFRPESDSPEEGAVGGESKGKEVEHGSSASNDSLESLTYEPEPEAADRSISEDEVEVALGLPGVGGEEKPQAERGEKLSE</sequence>
<evidence type="ECO:0000256" key="3">
    <source>
        <dbReference type="ARBA" id="ARBA00022490"/>
    </source>
</evidence>
<dbReference type="GO" id="GO:0005856">
    <property type="term" value="C:cytoskeleton"/>
    <property type="evidence" value="ECO:0007669"/>
    <property type="project" value="UniProtKB-SubCell"/>
</dbReference>
<dbReference type="PROSITE" id="PS50097">
    <property type="entry name" value="BTB"/>
    <property type="match status" value="1"/>
</dbReference>
<feature type="compositionally biased region" description="Polar residues" evidence="8">
    <location>
        <begin position="743"/>
        <end position="754"/>
    </location>
</feature>
<dbReference type="Pfam" id="PF00651">
    <property type="entry name" value="BTB"/>
    <property type="match status" value="1"/>
</dbReference>
<keyword evidence="5" id="KW-0712">Selenocysteine</keyword>
<reference evidence="9" key="1">
    <citation type="submission" date="2022-08" db="UniProtKB">
        <authorList>
            <consortium name="EnsemblMetazoa"/>
        </authorList>
    </citation>
    <scope>IDENTIFICATION</scope>
    <source>
        <strain evidence="9">EBRO</strain>
    </source>
</reference>
<dbReference type="STRING" id="41427.A0A182J334"/>
<feature type="region of interest" description="Disordered" evidence="8">
    <location>
        <begin position="1387"/>
        <end position="1560"/>
    </location>
</feature>
<dbReference type="EnsemblMetazoa" id="AATE010453-RA">
    <property type="protein sequence ID" value="AATE010453-PA.1"/>
    <property type="gene ID" value="AATE010453"/>
</dbReference>
<dbReference type="FunFam" id="3.30.710.10:FF:000001">
    <property type="entry name" value="Kelch-like family member 20"/>
    <property type="match status" value="1"/>
</dbReference>
<dbReference type="PANTHER" id="PTHR24412:SF466">
    <property type="entry name" value="RING CANAL KELCH PROTEIN"/>
    <property type="match status" value="1"/>
</dbReference>
<dbReference type="Pfam" id="PF07707">
    <property type="entry name" value="BACK"/>
    <property type="match status" value="1"/>
</dbReference>
<dbReference type="GO" id="GO:0003779">
    <property type="term" value="F:actin binding"/>
    <property type="evidence" value="ECO:0007669"/>
    <property type="project" value="UniProtKB-KW"/>
</dbReference>
<evidence type="ECO:0000256" key="1">
    <source>
        <dbReference type="ARBA" id="ARBA00004245"/>
    </source>
</evidence>
<dbReference type="Pfam" id="PF01344">
    <property type="entry name" value="Kelch_1"/>
    <property type="match status" value="6"/>
</dbReference>
<dbReference type="SMART" id="SM00612">
    <property type="entry name" value="Kelch"/>
    <property type="match status" value="6"/>
</dbReference>
<protein>
    <submittedName>
        <fullName evidence="9">BTB domain-containing protein</fullName>
    </submittedName>
</protein>
<dbReference type="SMART" id="SM00875">
    <property type="entry name" value="BACK"/>
    <property type="match status" value="1"/>
</dbReference>
<feature type="region of interest" description="Disordered" evidence="8">
    <location>
        <begin position="869"/>
        <end position="895"/>
    </location>
</feature>
<keyword evidence="6" id="KW-0009">Actin-binding</keyword>
<dbReference type="SMART" id="SM00225">
    <property type="entry name" value="BTB"/>
    <property type="match status" value="1"/>
</dbReference>
<feature type="region of interest" description="Disordered" evidence="8">
    <location>
        <begin position="743"/>
        <end position="798"/>
    </location>
</feature>
<feature type="region of interest" description="Disordered" evidence="8">
    <location>
        <begin position="1117"/>
        <end position="1170"/>
    </location>
</feature>
<keyword evidence="7" id="KW-0206">Cytoskeleton</keyword>
<feature type="compositionally biased region" description="Polar residues" evidence="8">
    <location>
        <begin position="1011"/>
        <end position="1020"/>
    </location>
</feature>
<dbReference type="InterPro" id="IPR011705">
    <property type="entry name" value="BACK"/>
</dbReference>
<feature type="region of interest" description="Disordered" evidence="8">
    <location>
        <begin position="1270"/>
        <end position="1337"/>
    </location>
</feature>
<evidence type="ECO:0000256" key="4">
    <source>
        <dbReference type="ARBA" id="ARBA00022737"/>
    </source>
</evidence>
<feature type="compositionally biased region" description="Basic and acidic residues" evidence="8">
    <location>
        <begin position="1322"/>
        <end position="1337"/>
    </location>
</feature>
<organism evidence="9">
    <name type="scientific">Anopheles atroparvus</name>
    <name type="common">European mosquito</name>
    <dbReference type="NCBI Taxonomy" id="41427"/>
    <lineage>
        <taxon>Eukaryota</taxon>
        <taxon>Metazoa</taxon>
        <taxon>Ecdysozoa</taxon>
        <taxon>Arthropoda</taxon>
        <taxon>Hexapoda</taxon>
        <taxon>Insecta</taxon>
        <taxon>Pterygota</taxon>
        <taxon>Neoptera</taxon>
        <taxon>Endopterygota</taxon>
        <taxon>Diptera</taxon>
        <taxon>Nematocera</taxon>
        <taxon>Culicoidea</taxon>
        <taxon>Culicidae</taxon>
        <taxon>Anophelinae</taxon>
        <taxon>Anopheles</taxon>
    </lineage>
</organism>
<dbReference type="InterPro" id="IPR015915">
    <property type="entry name" value="Kelch-typ_b-propeller"/>
</dbReference>
<dbReference type="InterPro" id="IPR006652">
    <property type="entry name" value="Kelch_1"/>
</dbReference>